<sequence>MIKRALISVSDKTGIVEFASALTSKGVEIISTGGTAKTLTEAGLKVINISDITGFPECLDGRVKTLHPKVHAGLLAIRSNEEHMKQIKELGVETIDMVIINLYPFKQTILKGNVELEEAIENIDIGGPTMLRAAAKNYQDVAVIVDPVDYENVLNEMNESGDVSVKTKFRLAYKVFEHTSHYDTLIAKYLRDTLGDIDFPETLSLTYEKVQDMRYGENPHQKAVFYKEVGANRGLLPSAVQLHGKELSFNNINDTNGAIELVKEFDEPTVVAVKHTNPCGVGSADNIHDAYVRAYESDPVSIYGGIIAANREIDKATAEEINKIFVEIIVAPSFTEEALAVLTQKKNVRLLKLEDISEKISPDSYDMKKVAGGLLVQKYNSLLFNQEDLKCVTNLQPTKEQMEDLIFAMKVVKHTKSNAITLAKGKMTIGVGPGQTNRIVPTKVAIEYAGTRSQGAVMASDAYFPFSDCVEAAAAAGIKAIIQPGGSIRDQESIDACNKYGIAMVFTGMRHFKH</sequence>
<dbReference type="FunFam" id="3.40.50.1380:FF:000001">
    <property type="entry name" value="Bifunctional purine biosynthesis protein PurH"/>
    <property type="match status" value="1"/>
</dbReference>
<dbReference type="SMART" id="SM00851">
    <property type="entry name" value="MGS"/>
    <property type="match status" value="1"/>
</dbReference>
<keyword evidence="5 10" id="KW-0658">Purine biosynthesis</keyword>
<protein>
    <recommendedName>
        <fullName evidence="10">Bifunctional purine biosynthesis protein PurH</fullName>
    </recommendedName>
    <domain>
        <recommendedName>
            <fullName evidence="10">Phosphoribosylaminoimidazolecarboxamide formyltransferase</fullName>
            <ecNumber evidence="10">2.1.2.3</ecNumber>
        </recommendedName>
        <alternativeName>
            <fullName evidence="10">AICAR transformylase</fullName>
        </alternativeName>
    </domain>
    <domain>
        <recommendedName>
            <fullName evidence="10">IMP cyclohydrolase</fullName>
            <ecNumber evidence="10">3.5.4.10</ecNumber>
        </recommendedName>
        <alternativeName>
            <fullName evidence="10">ATIC</fullName>
        </alternativeName>
        <alternativeName>
            <fullName evidence="10">IMP synthase</fullName>
        </alternativeName>
        <alternativeName>
            <fullName evidence="10">Inosinicase</fullName>
        </alternativeName>
    </domain>
</protein>
<dbReference type="SMART" id="SM00798">
    <property type="entry name" value="AICARFT_IMPCHas"/>
    <property type="match status" value="1"/>
</dbReference>
<comment type="catalytic activity">
    <reaction evidence="8 10">
        <text>(6R)-10-formyltetrahydrofolate + 5-amino-1-(5-phospho-beta-D-ribosyl)imidazole-4-carboxamide = 5-formamido-1-(5-phospho-D-ribosyl)imidazole-4-carboxamide + (6S)-5,6,7,8-tetrahydrofolate</text>
        <dbReference type="Rhea" id="RHEA:22192"/>
        <dbReference type="ChEBI" id="CHEBI:57453"/>
        <dbReference type="ChEBI" id="CHEBI:58467"/>
        <dbReference type="ChEBI" id="CHEBI:58475"/>
        <dbReference type="ChEBI" id="CHEBI:195366"/>
        <dbReference type="EC" id="2.1.2.3"/>
    </reaction>
</comment>
<accession>F1TH77</accession>
<dbReference type="SUPFAM" id="SSF53927">
    <property type="entry name" value="Cytidine deaminase-like"/>
    <property type="match status" value="1"/>
</dbReference>
<comment type="pathway">
    <text evidence="1 10">Purine metabolism; IMP biosynthesis via de novo pathway; IMP from 5-formamido-1-(5-phospho-D-ribosyl)imidazole-4-carboxamide: step 1/1.</text>
</comment>
<dbReference type="UniPathway" id="UPA00074">
    <property type="reaction ID" value="UER00133"/>
</dbReference>
<dbReference type="GO" id="GO:0003937">
    <property type="term" value="F:IMP cyclohydrolase activity"/>
    <property type="evidence" value="ECO:0007669"/>
    <property type="project" value="UniProtKB-UniRule"/>
</dbReference>
<dbReference type="PIRSF" id="PIRSF000414">
    <property type="entry name" value="AICARFT_IMPCHas"/>
    <property type="match status" value="1"/>
</dbReference>
<dbReference type="SUPFAM" id="SSF52335">
    <property type="entry name" value="Methylglyoxal synthase-like"/>
    <property type="match status" value="1"/>
</dbReference>
<dbReference type="GO" id="GO:0005829">
    <property type="term" value="C:cytosol"/>
    <property type="evidence" value="ECO:0007669"/>
    <property type="project" value="TreeGrafter"/>
</dbReference>
<dbReference type="GO" id="GO:0004643">
    <property type="term" value="F:phosphoribosylaminoimidazolecarboxamide formyltransferase activity"/>
    <property type="evidence" value="ECO:0007669"/>
    <property type="project" value="UniProtKB-UniRule"/>
</dbReference>
<evidence type="ECO:0000256" key="10">
    <source>
        <dbReference type="HAMAP-Rule" id="MF_00139"/>
    </source>
</evidence>
<dbReference type="EMBL" id="ACXX02000015">
    <property type="protein sequence ID" value="EGD46317.1"/>
    <property type="molecule type" value="Genomic_DNA"/>
</dbReference>
<evidence type="ECO:0000256" key="5">
    <source>
        <dbReference type="ARBA" id="ARBA00022755"/>
    </source>
</evidence>
<dbReference type="InterPro" id="IPR011607">
    <property type="entry name" value="MGS-like_dom"/>
</dbReference>
<dbReference type="InterPro" id="IPR024051">
    <property type="entry name" value="AICAR_Tfase_dup_dom_sf"/>
</dbReference>
<dbReference type="PANTHER" id="PTHR11692">
    <property type="entry name" value="BIFUNCTIONAL PURINE BIOSYNTHESIS PROTEIN PURH"/>
    <property type="match status" value="1"/>
</dbReference>
<dbReference type="PROSITE" id="PS51855">
    <property type="entry name" value="MGS"/>
    <property type="match status" value="1"/>
</dbReference>
<organism evidence="12 13">
    <name type="scientific">Ruminiclostridium papyrosolvens DSM 2782</name>
    <dbReference type="NCBI Taxonomy" id="588581"/>
    <lineage>
        <taxon>Bacteria</taxon>
        <taxon>Bacillati</taxon>
        <taxon>Bacillota</taxon>
        <taxon>Clostridia</taxon>
        <taxon>Eubacteriales</taxon>
        <taxon>Oscillospiraceae</taxon>
        <taxon>Ruminiclostridium</taxon>
    </lineage>
</organism>
<dbReference type="CDD" id="cd01421">
    <property type="entry name" value="IMPCH"/>
    <property type="match status" value="1"/>
</dbReference>
<dbReference type="Gene3D" id="3.40.140.20">
    <property type="match status" value="2"/>
</dbReference>
<dbReference type="RefSeq" id="WP_004621720.1">
    <property type="nucleotide sequence ID" value="NZ_ACXX02000015.1"/>
</dbReference>
<dbReference type="AlphaFoldDB" id="F1TH77"/>
<keyword evidence="4 10" id="KW-0808">Transferase</keyword>
<dbReference type="InterPro" id="IPR036914">
    <property type="entry name" value="MGS-like_dom_sf"/>
</dbReference>
<dbReference type="FunFam" id="3.40.140.20:FF:000002">
    <property type="entry name" value="Bifunctional purine biosynthesis protein PurH"/>
    <property type="match status" value="1"/>
</dbReference>
<dbReference type="NCBIfam" id="NF002049">
    <property type="entry name" value="PRK00881.1"/>
    <property type="match status" value="1"/>
</dbReference>
<gene>
    <name evidence="10" type="primary">purH</name>
    <name evidence="12" type="ORF">Cpap_0930</name>
</gene>
<dbReference type="EC" id="3.5.4.10" evidence="10"/>
<evidence type="ECO:0000256" key="8">
    <source>
        <dbReference type="ARBA" id="ARBA00050488"/>
    </source>
</evidence>
<evidence type="ECO:0000313" key="13">
    <source>
        <dbReference type="Proteomes" id="UP000003860"/>
    </source>
</evidence>
<evidence type="ECO:0000256" key="4">
    <source>
        <dbReference type="ARBA" id="ARBA00022679"/>
    </source>
</evidence>
<comment type="caution">
    <text evidence="12">The sequence shown here is derived from an EMBL/GenBank/DDBJ whole genome shotgun (WGS) entry which is preliminary data.</text>
</comment>
<dbReference type="HAMAP" id="MF_00139">
    <property type="entry name" value="PurH"/>
    <property type="match status" value="1"/>
</dbReference>
<reference evidence="12" key="1">
    <citation type="submission" date="2009-07" db="EMBL/GenBank/DDBJ databases">
        <authorList>
            <consortium name="US DOE Joint Genome Institute (JGI-PGF)"/>
            <person name="Lucas S."/>
            <person name="Copeland A."/>
            <person name="Lapidus A."/>
            <person name="Glavina del Rio T."/>
            <person name="Tice H."/>
            <person name="Bruce D."/>
            <person name="Goodwin L."/>
            <person name="Pitluck S."/>
            <person name="Larimer F."/>
            <person name="Land M.L."/>
            <person name="Mouttaki H."/>
            <person name="He Z."/>
            <person name="Zhou J."/>
            <person name="Hemme C.L."/>
        </authorList>
    </citation>
    <scope>NUCLEOTIDE SEQUENCE [LARGE SCALE GENOMIC DNA]</scope>
    <source>
        <strain evidence="12">DSM 2782</strain>
    </source>
</reference>
<dbReference type="FunFam" id="3.40.140.20:FF:000001">
    <property type="entry name" value="Bifunctional purine biosynthesis protein PurH"/>
    <property type="match status" value="1"/>
</dbReference>
<comment type="pathway">
    <text evidence="2 10">Purine metabolism; IMP biosynthesis via de novo pathway; 5-formamido-1-(5-phospho-D-ribosyl)imidazole-4-carboxamide from 5-amino-1-(5-phospho-D-ribosyl)imidazole-4-carboxamide (10-formyl THF route): step 1/1.</text>
</comment>
<keyword evidence="7 10" id="KW-0511">Multifunctional enzyme</keyword>
<reference evidence="12" key="2">
    <citation type="submission" date="2011-01" db="EMBL/GenBank/DDBJ databases">
        <title>The Non-contiguous Finished genome of Clostridium papyrosolvens.</title>
        <authorList>
            <person name="Lucas S."/>
            <person name="Copeland A."/>
            <person name="Lapidus A."/>
            <person name="Cheng J.-F."/>
            <person name="Goodwin L."/>
            <person name="Pitluck S."/>
            <person name="Misra M."/>
            <person name="Chertkov O."/>
            <person name="Detter J.C."/>
            <person name="Han C."/>
            <person name="Tapia R."/>
            <person name="Land M."/>
            <person name="Hauser L."/>
            <person name="Kyrpides N."/>
            <person name="Ivanova N."/>
            <person name="Pagani I."/>
            <person name="Mouttaki H."/>
            <person name="He Z."/>
            <person name="Zhou J."/>
            <person name="Hemme C.L."/>
            <person name="Woyke T."/>
        </authorList>
    </citation>
    <scope>NUCLEOTIDE SEQUENCE [LARGE SCALE GENOMIC DNA]</scope>
    <source>
        <strain evidence="12">DSM 2782</strain>
    </source>
</reference>
<dbReference type="GO" id="GO:0006189">
    <property type="term" value="P:'de novo' IMP biosynthetic process"/>
    <property type="evidence" value="ECO:0007669"/>
    <property type="project" value="UniProtKB-UniRule"/>
</dbReference>
<dbReference type="PANTHER" id="PTHR11692:SF0">
    <property type="entry name" value="BIFUNCTIONAL PURINE BIOSYNTHESIS PROTEIN ATIC"/>
    <property type="match status" value="1"/>
</dbReference>
<evidence type="ECO:0000256" key="3">
    <source>
        <dbReference type="ARBA" id="ARBA00007667"/>
    </source>
</evidence>
<evidence type="ECO:0000313" key="12">
    <source>
        <dbReference type="EMBL" id="EGD46317.1"/>
    </source>
</evidence>
<dbReference type="Gene3D" id="3.40.50.1380">
    <property type="entry name" value="Methylglyoxal synthase-like domain"/>
    <property type="match status" value="1"/>
</dbReference>
<dbReference type="eggNOG" id="COG0138">
    <property type="taxonomic scope" value="Bacteria"/>
</dbReference>
<dbReference type="EC" id="2.1.2.3" evidence="10"/>
<dbReference type="NCBIfam" id="TIGR00355">
    <property type="entry name" value="purH"/>
    <property type="match status" value="1"/>
</dbReference>
<evidence type="ECO:0000256" key="7">
    <source>
        <dbReference type="ARBA" id="ARBA00023268"/>
    </source>
</evidence>
<comment type="similarity">
    <text evidence="3 10">Belongs to the PurH family.</text>
</comment>
<evidence type="ECO:0000256" key="9">
    <source>
        <dbReference type="ARBA" id="ARBA00050687"/>
    </source>
</evidence>
<proteinExistence type="inferred from homology"/>
<evidence type="ECO:0000259" key="11">
    <source>
        <dbReference type="PROSITE" id="PS51855"/>
    </source>
</evidence>
<keyword evidence="13" id="KW-1185">Reference proteome</keyword>
<name>F1TH77_9FIRM</name>
<dbReference type="InterPro" id="IPR002695">
    <property type="entry name" value="PurH-like"/>
</dbReference>
<comment type="domain">
    <text evidence="10">The IMP cyclohydrolase activity resides in the N-terminal region.</text>
</comment>
<feature type="domain" description="MGS-like" evidence="11">
    <location>
        <begin position="1"/>
        <end position="145"/>
    </location>
</feature>
<evidence type="ECO:0000256" key="1">
    <source>
        <dbReference type="ARBA" id="ARBA00004844"/>
    </source>
</evidence>
<dbReference type="InterPro" id="IPR016193">
    <property type="entry name" value="Cytidine_deaminase-like"/>
</dbReference>
<dbReference type="STRING" id="588581.Cpap_0930"/>
<evidence type="ECO:0000256" key="6">
    <source>
        <dbReference type="ARBA" id="ARBA00022801"/>
    </source>
</evidence>
<dbReference type="Proteomes" id="UP000003860">
    <property type="component" value="Unassembled WGS sequence"/>
</dbReference>
<dbReference type="OrthoDB" id="9802065at2"/>
<dbReference type="Pfam" id="PF02142">
    <property type="entry name" value="MGS"/>
    <property type="match status" value="1"/>
</dbReference>
<comment type="catalytic activity">
    <reaction evidence="9 10">
        <text>IMP + H2O = 5-formamido-1-(5-phospho-D-ribosyl)imidazole-4-carboxamide</text>
        <dbReference type="Rhea" id="RHEA:18445"/>
        <dbReference type="ChEBI" id="CHEBI:15377"/>
        <dbReference type="ChEBI" id="CHEBI:58053"/>
        <dbReference type="ChEBI" id="CHEBI:58467"/>
        <dbReference type="EC" id="3.5.4.10"/>
    </reaction>
</comment>
<dbReference type="Pfam" id="PF01808">
    <property type="entry name" value="AICARFT_IMPCHas"/>
    <property type="match status" value="1"/>
</dbReference>
<evidence type="ECO:0000256" key="2">
    <source>
        <dbReference type="ARBA" id="ARBA00004954"/>
    </source>
</evidence>
<keyword evidence="6 10" id="KW-0378">Hydrolase</keyword>